<dbReference type="PROSITE" id="PS00525">
    <property type="entry name" value="RIBOSOMAL_L6_1"/>
    <property type="match status" value="1"/>
</dbReference>
<dbReference type="STRING" id="3088.A0A383VME3"/>
<evidence type="ECO:0000256" key="1">
    <source>
        <dbReference type="ARBA" id="ARBA00009356"/>
    </source>
</evidence>
<keyword evidence="3" id="KW-0694">RNA-binding</keyword>
<keyword evidence="5 6" id="KW-0687">Ribonucleoprotein</keyword>
<dbReference type="GO" id="GO:0019843">
    <property type="term" value="F:rRNA binding"/>
    <property type="evidence" value="ECO:0007669"/>
    <property type="project" value="UniProtKB-KW"/>
</dbReference>
<dbReference type="Proteomes" id="UP000256970">
    <property type="component" value="Unassembled WGS sequence"/>
</dbReference>
<dbReference type="EMBL" id="FNXT01000679">
    <property type="protein sequence ID" value="SZX65989.1"/>
    <property type="molecule type" value="Genomic_DNA"/>
</dbReference>
<evidence type="ECO:0000256" key="6">
    <source>
        <dbReference type="RuleBase" id="RU003869"/>
    </source>
</evidence>
<sequence length="222" mass="23872">MQGLRSRAFTGQRVQPASRTSLKVVCKESRIGMKPVAIPKGVTIDLKGQNLKVKGPKGELQWTFVPEVSLVEKEGKIVVARTEQTKRGSAMHGLSRTLANNMVVGVSAGFEKRMEMVGTGYRASVAGKELTLNVGYSKPRVLAIPEGITVKVEKNTALIIGSAGKVEKNTALIIGSADKVALGAYCADIRRQRPPEPYKGKGIRYEGEVIKLKEGKGGGKKK</sequence>
<keyword evidence="9" id="KW-1185">Reference proteome</keyword>
<dbReference type="InterPro" id="IPR000702">
    <property type="entry name" value="Ribosomal_uL6-like"/>
</dbReference>
<dbReference type="PIRSF" id="PIRSF002162">
    <property type="entry name" value="Ribosomal_L6"/>
    <property type="match status" value="1"/>
</dbReference>
<dbReference type="GO" id="GO:0006412">
    <property type="term" value="P:translation"/>
    <property type="evidence" value="ECO:0007669"/>
    <property type="project" value="InterPro"/>
</dbReference>
<evidence type="ECO:0000313" key="8">
    <source>
        <dbReference type="EMBL" id="SZX65989.1"/>
    </source>
</evidence>
<dbReference type="GO" id="GO:1990904">
    <property type="term" value="C:ribonucleoprotein complex"/>
    <property type="evidence" value="ECO:0007669"/>
    <property type="project" value="UniProtKB-KW"/>
</dbReference>
<name>A0A383VME3_TETOB</name>
<dbReference type="InterPro" id="IPR019906">
    <property type="entry name" value="Ribosomal_uL6_bac-type"/>
</dbReference>
<dbReference type="InterPro" id="IPR002358">
    <property type="entry name" value="Ribosomal_uL6_CS"/>
</dbReference>
<dbReference type="HAMAP" id="MF_01365_B">
    <property type="entry name" value="Ribosomal_uL6_B"/>
    <property type="match status" value="1"/>
</dbReference>
<feature type="domain" description="Large ribosomal subunit protein uL6 alpha-beta" evidence="7">
    <location>
        <begin position="117"/>
        <end position="205"/>
    </location>
</feature>
<comment type="similarity">
    <text evidence="1 6">Belongs to the universal ribosomal protein uL6 family.</text>
</comment>
<dbReference type="NCBIfam" id="TIGR03654">
    <property type="entry name" value="L6_bact"/>
    <property type="match status" value="1"/>
</dbReference>
<accession>A0A383VME3</accession>
<dbReference type="InterPro" id="IPR020040">
    <property type="entry name" value="Ribosomal_uL6_a/b-dom"/>
</dbReference>
<dbReference type="GO" id="GO:0005840">
    <property type="term" value="C:ribosome"/>
    <property type="evidence" value="ECO:0007669"/>
    <property type="project" value="UniProtKB-KW"/>
</dbReference>
<keyword evidence="2" id="KW-0699">rRNA-binding</keyword>
<protein>
    <recommendedName>
        <fullName evidence="7">Large ribosomal subunit protein uL6 alpha-beta domain-containing protein</fullName>
    </recommendedName>
</protein>
<dbReference type="PANTHER" id="PTHR11655:SF14">
    <property type="entry name" value="LARGE RIBOSOMAL SUBUNIT PROTEIN UL6M"/>
    <property type="match status" value="1"/>
</dbReference>
<reference evidence="8 9" key="1">
    <citation type="submission" date="2016-10" db="EMBL/GenBank/DDBJ databases">
        <authorList>
            <person name="Cai Z."/>
        </authorList>
    </citation>
    <scope>NUCLEOTIDE SEQUENCE [LARGE SCALE GENOMIC DNA]</scope>
</reference>
<dbReference type="Gene3D" id="3.90.930.12">
    <property type="entry name" value="Ribosomal protein L6, alpha-beta domain"/>
    <property type="match status" value="2"/>
</dbReference>
<dbReference type="AlphaFoldDB" id="A0A383VME3"/>
<dbReference type="SUPFAM" id="SSF56053">
    <property type="entry name" value="Ribosomal protein L6"/>
    <property type="match status" value="2"/>
</dbReference>
<keyword evidence="4 6" id="KW-0689">Ribosomal protein</keyword>
<gene>
    <name evidence="8" type="ORF">BQ4739_LOCUS6442</name>
</gene>
<proteinExistence type="inferred from homology"/>
<evidence type="ECO:0000256" key="5">
    <source>
        <dbReference type="ARBA" id="ARBA00023274"/>
    </source>
</evidence>
<evidence type="ECO:0000313" key="9">
    <source>
        <dbReference type="Proteomes" id="UP000256970"/>
    </source>
</evidence>
<evidence type="ECO:0000259" key="7">
    <source>
        <dbReference type="Pfam" id="PF00347"/>
    </source>
</evidence>
<evidence type="ECO:0000256" key="2">
    <source>
        <dbReference type="ARBA" id="ARBA00022730"/>
    </source>
</evidence>
<feature type="domain" description="Large ribosomal subunit protein uL6 alpha-beta" evidence="7">
    <location>
        <begin position="38"/>
        <end position="109"/>
    </location>
</feature>
<evidence type="ECO:0000256" key="4">
    <source>
        <dbReference type="ARBA" id="ARBA00022980"/>
    </source>
</evidence>
<dbReference type="InterPro" id="IPR036789">
    <property type="entry name" value="Ribosomal_uL6-like_a/b-dom_sf"/>
</dbReference>
<dbReference type="Pfam" id="PF00347">
    <property type="entry name" value="Ribosomal_L6"/>
    <property type="match status" value="2"/>
</dbReference>
<dbReference type="GO" id="GO:0003735">
    <property type="term" value="F:structural constituent of ribosome"/>
    <property type="evidence" value="ECO:0007669"/>
    <property type="project" value="InterPro"/>
</dbReference>
<evidence type="ECO:0000256" key="3">
    <source>
        <dbReference type="ARBA" id="ARBA00022884"/>
    </source>
</evidence>
<dbReference type="PRINTS" id="PR00059">
    <property type="entry name" value="RIBOSOMALL6"/>
</dbReference>
<dbReference type="PANTHER" id="PTHR11655">
    <property type="entry name" value="60S/50S RIBOSOMAL PROTEIN L6/L9"/>
    <property type="match status" value="1"/>
</dbReference>
<dbReference type="FunFam" id="3.90.930.12:FF:000002">
    <property type="entry name" value="50S ribosomal protein L6"/>
    <property type="match status" value="1"/>
</dbReference>
<organism evidence="8 9">
    <name type="scientific">Tetradesmus obliquus</name>
    <name type="common">Green alga</name>
    <name type="synonym">Acutodesmus obliquus</name>
    <dbReference type="NCBI Taxonomy" id="3088"/>
    <lineage>
        <taxon>Eukaryota</taxon>
        <taxon>Viridiplantae</taxon>
        <taxon>Chlorophyta</taxon>
        <taxon>core chlorophytes</taxon>
        <taxon>Chlorophyceae</taxon>
        <taxon>CS clade</taxon>
        <taxon>Sphaeropleales</taxon>
        <taxon>Scenedesmaceae</taxon>
        <taxon>Tetradesmus</taxon>
    </lineage>
</organism>